<sequence>MLTSTFLLSFTFIRSSVAGYTLIDGYTPSNFFDGFNFFDGKDPTDGFVKFVNRQAAESSALISTAADSVKFGVDSTSVTKDGRMSIRIESKKSYSTGLIIADIAHMPGSICGTWPAFWTIGPDWPANGEIDIIEGVNSQSMNSMTLHTRPGCSISSQGKFSGKVKTKNCDINAPGQGMNVGCGISAGDVSTYGDGFNNAGGGIYATEWTAEAITIHHFERSKIPADIQSGNPDPASWGAPLAVFSGCNFPDVIRNQTIIFDTTFCGQWAGQQSVWESDPVCSKKAATCQDYVSNNPADFAQAFWQVNSVKVYQLGDGFIGSSPVPPPVSTPSATPLPAPSSTKDGAPSTFVTSASSLPEPINPSSRGRFTSYEIVTVDMTTTLTVDTPAATPAYCAQSRQGCISKAKGDWAADAASRGHRGSPRSRS</sequence>
<name>A0A9P4U397_9PEZI</name>
<dbReference type="PROSITE" id="PS51762">
    <property type="entry name" value="GH16_2"/>
    <property type="match status" value="1"/>
</dbReference>
<dbReference type="SUPFAM" id="SSF49899">
    <property type="entry name" value="Concanavalin A-like lectins/glucanases"/>
    <property type="match status" value="1"/>
</dbReference>
<proteinExistence type="inferred from homology"/>
<dbReference type="CDD" id="cd02181">
    <property type="entry name" value="GH16_fungal_Lam16A_glucanase"/>
    <property type="match status" value="1"/>
</dbReference>
<evidence type="ECO:0000256" key="1">
    <source>
        <dbReference type="ARBA" id="ARBA00000124"/>
    </source>
</evidence>
<dbReference type="InterPro" id="IPR013320">
    <property type="entry name" value="ConA-like_dom_sf"/>
</dbReference>
<evidence type="ECO:0000256" key="5">
    <source>
        <dbReference type="ARBA" id="ARBA00023295"/>
    </source>
</evidence>
<dbReference type="InterPro" id="IPR000757">
    <property type="entry name" value="Beta-glucanase-like"/>
</dbReference>
<feature type="compositionally biased region" description="Pro residues" evidence="6">
    <location>
        <begin position="323"/>
        <end position="338"/>
    </location>
</feature>
<organism evidence="9 10">
    <name type="scientific">Tothia fuscella</name>
    <dbReference type="NCBI Taxonomy" id="1048955"/>
    <lineage>
        <taxon>Eukaryota</taxon>
        <taxon>Fungi</taxon>
        <taxon>Dikarya</taxon>
        <taxon>Ascomycota</taxon>
        <taxon>Pezizomycotina</taxon>
        <taxon>Dothideomycetes</taxon>
        <taxon>Pleosporomycetidae</taxon>
        <taxon>Venturiales</taxon>
        <taxon>Cylindrosympodiaceae</taxon>
        <taxon>Tothia</taxon>
    </lineage>
</organism>
<feature type="domain" description="GH16" evidence="8">
    <location>
        <begin position="15"/>
        <end position="317"/>
    </location>
</feature>
<dbReference type="GO" id="GO:0009251">
    <property type="term" value="P:glucan catabolic process"/>
    <property type="evidence" value="ECO:0007669"/>
    <property type="project" value="TreeGrafter"/>
</dbReference>
<keyword evidence="10" id="KW-1185">Reference proteome</keyword>
<dbReference type="EC" id="3.2.1.6" evidence="3"/>
<dbReference type="Gene3D" id="2.60.120.200">
    <property type="match status" value="1"/>
</dbReference>
<dbReference type="GO" id="GO:0052861">
    <property type="term" value="F:endo-1,3(4)-beta-glucanase activity"/>
    <property type="evidence" value="ECO:0007669"/>
    <property type="project" value="UniProtKB-EC"/>
</dbReference>
<evidence type="ECO:0000259" key="8">
    <source>
        <dbReference type="PROSITE" id="PS51762"/>
    </source>
</evidence>
<feature type="compositionally biased region" description="Basic residues" evidence="6">
    <location>
        <begin position="417"/>
        <end position="427"/>
    </location>
</feature>
<evidence type="ECO:0000313" key="10">
    <source>
        <dbReference type="Proteomes" id="UP000800235"/>
    </source>
</evidence>
<evidence type="ECO:0000256" key="6">
    <source>
        <dbReference type="SAM" id="MobiDB-lite"/>
    </source>
</evidence>
<feature type="chain" id="PRO_5040429202" description="endo-1,3(4)-beta-glucanase" evidence="7">
    <location>
        <begin position="19"/>
        <end position="427"/>
    </location>
</feature>
<keyword evidence="5" id="KW-0326">Glycosidase</keyword>
<protein>
    <recommendedName>
        <fullName evidence="3">endo-1,3(4)-beta-glucanase</fullName>
        <ecNumber evidence="3">3.2.1.6</ecNumber>
    </recommendedName>
</protein>
<evidence type="ECO:0000313" key="9">
    <source>
        <dbReference type="EMBL" id="KAF2435695.1"/>
    </source>
</evidence>
<dbReference type="EMBL" id="MU007012">
    <property type="protein sequence ID" value="KAF2435695.1"/>
    <property type="molecule type" value="Genomic_DNA"/>
</dbReference>
<feature type="signal peptide" evidence="7">
    <location>
        <begin position="1"/>
        <end position="18"/>
    </location>
</feature>
<keyword evidence="7" id="KW-0732">Signal</keyword>
<feature type="region of interest" description="Disordered" evidence="6">
    <location>
        <begin position="323"/>
        <end position="365"/>
    </location>
</feature>
<dbReference type="PANTHER" id="PTHR10963:SF24">
    <property type="entry name" value="GLYCOSIDASE C21B10.07-RELATED"/>
    <property type="match status" value="1"/>
</dbReference>
<reference evidence="9" key="1">
    <citation type="journal article" date="2020" name="Stud. Mycol.">
        <title>101 Dothideomycetes genomes: a test case for predicting lifestyles and emergence of pathogens.</title>
        <authorList>
            <person name="Haridas S."/>
            <person name="Albert R."/>
            <person name="Binder M."/>
            <person name="Bloem J."/>
            <person name="Labutti K."/>
            <person name="Salamov A."/>
            <person name="Andreopoulos B."/>
            <person name="Baker S."/>
            <person name="Barry K."/>
            <person name="Bills G."/>
            <person name="Bluhm B."/>
            <person name="Cannon C."/>
            <person name="Castanera R."/>
            <person name="Culley D."/>
            <person name="Daum C."/>
            <person name="Ezra D."/>
            <person name="Gonzalez J."/>
            <person name="Henrissat B."/>
            <person name="Kuo A."/>
            <person name="Liang C."/>
            <person name="Lipzen A."/>
            <person name="Lutzoni F."/>
            <person name="Magnuson J."/>
            <person name="Mondo S."/>
            <person name="Nolan M."/>
            <person name="Ohm R."/>
            <person name="Pangilinan J."/>
            <person name="Park H.-J."/>
            <person name="Ramirez L."/>
            <person name="Alfaro M."/>
            <person name="Sun H."/>
            <person name="Tritt A."/>
            <person name="Yoshinaga Y."/>
            <person name="Zwiers L.-H."/>
            <person name="Turgeon B."/>
            <person name="Goodwin S."/>
            <person name="Spatafora J."/>
            <person name="Crous P."/>
            <person name="Grigoriev I."/>
        </authorList>
    </citation>
    <scope>NUCLEOTIDE SEQUENCE</scope>
    <source>
        <strain evidence="9">CBS 130266</strain>
    </source>
</reference>
<dbReference type="FunFam" id="2.60.120.200:FF:000114">
    <property type="entry name" value="Probable endo-1,3(4)-beta-glucanase NFIA_089530"/>
    <property type="match status" value="1"/>
</dbReference>
<dbReference type="PANTHER" id="PTHR10963">
    <property type="entry name" value="GLYCOSYL HYDROLASE-RELATED"/>
    <property type="match status" value="1"/>
</dbReference>
<comment type="catalytic activity">
    <reaction evidence="1">
        <text>Endohydrolysis of (1-&gt;3)- or (1-&gt;4)-linkages in beta-D-glucans when the glucose residue whose reducing group is involved in the linkage to be hydrolyzed is itself substituted at C-3.</text>
        <dbReference type="EC" id="3.2.1.6"/>
    </reaction>
</comment>
<evidence type="ECO:0000256" key="4">
    <source>
        <dbReference type="ARBA" id="ARBA00022801"/>
    </source>
</evidence>
<dbReference type="OrthoDB" id="192832at2759"/>
<comment type="similarity">
    <text evidence="2">Belongs to the glycosyl hydrolase 16 family.</text>
</comment>
<feature type="region of interest" description="Disordered" evidence="6">
    <location>
        <begin position="406"/>
        <end position="427"/>
    </location>
</feature>
<evidence type="ECO:0000256" key="3">
    <source>
        <dbReference type="ARBA" id="ARBA00012599"/>
    </source>
</evidence>
<dbReference type="InterPro" id="IPR050546">
    <property type="entry name" value="Glycosyl_Hydrlase_16"/>
</dbReference>
<dbReference type="Pfam" id="PF26113">
    <property type="entry name" value="GH16_XgeA"/>
    <property type="match status" value="1"/>
</dbReference>
<keyword evidence="4" id="KW-0378">Hydrolase</keyword>
<accession>A0A9P4U397</accession>
<gene>
    <name evidence="9" type="ORF">EJ08DRAFT_285652</name>
</gene>
<dbReference type="Proteomes" id="UP000800235">
    <property type="component" value="Unassembled WGS sequence"/>
</dbReference>
<evidence type="ECO:0000256" key="2">
    <source>
        <dbReference type="ARBA" id="ARBA00006865"/>
    </source>
</evidence>
<dbReference type="AlphaFoldDB" id="A0A9P4U397"/>
<feature type="compositionally biased region" description="Polar residues" evidence="6">
    <location>
        <begin position="349"/>
        <end position="365"/>
    </location>
</feature>
<comment type="caution">
    <text evidence="9">The sequence shown here is derived from an EMBL/GenBank/DDBJ whole genome shotgun (WGS) entry which is preliminary data.</text>
</comment>
<evidence type="ECO:0000256" key="7">
    <source>
        <dbReference type="SAM" id="SignalP"/>
    </source>
</evidence>